<dbReference type="GO" id="GO:0005829">
    <property type="term" value="C:cytosol"/>
    <property type="evidence" value="ECO:0007669"/>
    <property type="project" value="TreeGrafter"/>
</dbReference>
<proteinExistence type="predicted"/>
<accession>A0A9D3XUT7</accession>
<feature type="binding site" evidence="1">
    <location>
        <position position="54"/>
    </location>
    <ligand>
        <name>ATP</name>
        <dbReference type="ChEBI" id="CHEBI:30616"/>
    </ligand>
</feature>
<dbReference type="InterPro" id="IPR051700">
    <property type="entry name" value="STE20_Ser-Thr_kinase"/>
</dbReference>
<dbReference type="InterPro" id="IPR011009">
    <property type="entry name" value="Kinase-like_dom_sf"/>
</dbReference>
<evidence type="ECO:0000313" key="5">
    <source>
        <dbReference type="Proteomes" id="UP000827986"/>
    </source>
</evidence>
<dbReference type="Proteomes" id="UP000827986">
    <property type="component" value="Unassembled WGS sequence"/>
</dbReference>
<organism evidence="4 5">
    <name type="scientific">Mauremys mutica</name>
    <name type="common">yellowpond turtle</name>
    <dbReference type="NCBI Taxonomy" id="74926"/>
    <lineage>
        <taxon>Eukaryota</taxon>
        <taxon>Metazoa</taxon>
        <taxon>Chordata</taxon>
        <taxon>Craniata</taxon>
        <taxon>Vertebrata</taxon>
        <taxon>Euteleostomi</taxon>
        <taxon>Archelosauria</taxon>
        <taxon>Testudinata</taxon>
        <taxon>Testudines</taxon>
        <taxon>Cryptodira</taxon>
        <taxon>Durocryptodira</taxon>
        <taxon>Testudinoidea</taxon>
        <taxon>Geoemydidae</taxon>
        <taxon>Geoemydinae</taxon>
        <taxon>Mauremys</taxon>
    </lineage>
</organism>
<feature type="domain" description="Protein kinase" evidence="3">
    <location>
        <begin position="25"/>
        <end position="314"/>
    </location>
</feature>
<evidence type="ECO:0000256" key="1">
    <source>
        <dbReference type="PROSITE-ProRule" id="PRU10141"/>
    </source>
</evidence>
<dbReference type="Pfam" id="PF00069">
    <property type="entry name" value="Pkinase"/>
    <property type="match status" value="1"/>
</dbReference>
<evidence type="ECO:0000256" key="2">
    <source>
        <dbReference type="SAM" id="Phobius"/>
    </source>
</evidence>
<dbReference type="GO" id="GO:0016020">
    <property type="term" value="C:membrane"/>
    <property type="evidence" value="ECO:0007669"/>
    <property type="project" value="InterPro"/>
</dbReference>
<dbReference type="FunFam" id="1.20.58.390:FF:000048">
    <property type="entry name" value="Cholinergic receptor nicotinic epsilon subunit"/>
    <property type="match status" value="1"/>
</dbReference>
<dbReference type="InterPro" id="IPR000719">
    <property type="entry name" value="Prot_kinase_dom"/>
</dbReference>
<gene>
    <name evidence="4" type="ORF">KIL84_020635</name>
</gene>
<dbReference type="PROSITE" id="PS50011">
    <property type="entry name" value="PROTEIN_KINASE_DOM"/>
    <property type="match status" value="1"/>
</dbReference>
<dbReference type="Pfam" id="PF02932">
    <property type="entry name" value="Neur_chan_memb"/>
    <property type="match status" value="1"/>
</dbReference>
<evidence type="ECO:0000259" key="3">
    <source>
        <dbReference type="PROSITE" id="PS50011"/>
    </source>
</evidence>
<dbReference type="SUPFAM" id="SSF90112">
    <property type="entry name" value="Neurotransmitter-gated ion-channel transmembrane pore"/>
    <property type="match status" value="1"/>
</dbReference>
<dbReference type="GO" id="GO:0042391">
    <property type="term" value="P:regulation of membrane potential"/>
    <property type="evidence" value="ECO:0007669"/>
    <property type="project" value="UniProtKB-ARBA"/>
</dbReference>
<dbReference type="SUPFAM" id="SSF56112">
    <property type="entry name" value="Protein kinase-like (PK-like)"/>
    <property type="match status" value="1"/>
</dbReference>
<evidence type="ECO:0000313" key="4">
    <source>
        <dbReference type="EMBL" id="KAH1187989.1"/>
    </source>
</evidence>
<reference evidence="4" key="1">
    <citation type="submission" date="2021-09" db="EMBL/GenBank/DDBJ databases">
        <title>The genome of Mauremys mutica provides insights into the evolution of semi-aquatic lifestyle.</title>
        <authorList>
            <person name="Gong S."/>
            <person name="Gao Y."/>
        </authorList>
    </citation>
    <scope>NUCLEOTIDE SEQUENCE</scope>
    <source>
        <strain evidence="4">MM-2020</strain>
        <tissue evidence="4">Muscle</tissue>
    </source>
</reference>
<dbReference type="FunFam" id="3.30.200.20:FF:000006">
    <property type="entry name" value="TRAF2 and NCK-interacting protein kinase isoform 4"/>
    <property type="match status" value="1"/>
</dbReference>
<name>A0A9D3XUT7_9SAUR</name>
<dbReference type="InterPro" id="IPR017441">
    <property type="entry name" value="Protein_kinase_ATP_BS"/>
</dbReference>
<keyword evidence="2" id="KW-1133">Transmembrane helix</keyword>
<comment type="caution">
    <text evidence="4">The sequence shown here is derived from an EMBL/GenBank/DDBJ whole genome shotgun (WGS) entry which is preliminary data.</text>
</comment>
<dbReference type="PROSITE" id="PS00107">
    <property type="entry name" value="PROTEIN_KINASE_ATP"/>
    <property type="match status" value="1"/>
</dbReference>
<sequence length="355" mass="39448">MADPAPARSLDDIDLSALRDPAGIFELVEVVGNGTYGQVYKGRHVKTGQLAAIKVMDVTEDEEEEIKQEINMLKKYSHHRNIATYYGAFIKKSPPGNDDQLWLVMEFCGAGSVTDLVKNTKGNALKEDCIAYVCREILRGQNVLLTENAEVKLVDFGVSAQLDRTVGRRNTFIGTPYWMAPEVIACDENPDATYDYRVFLEVLPRYLGSALEPTGEPWAAPPARRRSSFALMLKAEEYILKKPRSEILFERQGERHGLSRTPACDGVDVGVTSTLYKNLASAAPEIRACVEACNFITETTRQQNASNADMENWVLIGKVIDKLCFCAAILLFTIGTLAIFLMGHFNQVPDDPFPL</sequence>
<dbReference type="InterPro" id="IPR036719">
    <property type="entry name" value="Neuro-gated_channel_TM_sf"/>
</dbReference>
<keyword evidence="2" id="KW-0812">Transmembrane</keyword>
<protein>
    <recommendedName>
        <fullName evidence="3">Protein kinase domain-containing protein</fullName>
    </recommendedName>
</protein>
<dbReference type="EMBL" id="JAHDVG010000128">
    <property type="protein sequence ID" value="KAH1187989.1"/>
    <property type="molecule type" value="Genomic_DNA"/>
</dbReference>
<dbReference type="InterPro" id="IPR038050">
    <property type="entry name" value="Neuro_actylchol_rec"/>
</dbReference>
<feature type="transmembrane region" description="Helical" evidence="2">
    <location>
        <begin position="323"/>
        <end position="345"/>
    </location>
</feature>
<keyword evidence="1" id="KW-0067">ATP-binding</keyword>
<dbReference type="Gene3D" id="1.10.510.10">
    <property type="entry name" value="Transferase(Phosphotransferase) domain 1"/>
    <property type="match status" value="1"/>
</dbReference>
<keyword evidence="5" id="KW-1185">Reference proteome</keyword>
<dbReference type="GO" id="GO:0004672">
    <property type="term" value="F:protein kinase activity"/>
    <property type="evidence" value="ECO:0007669"/>
    <property type="project" value="InterPro"/>
</dbReference>
<dbReference type="PANTHER" id="PTHR47096">
    <property type="entry name" value="MISSHAPEN LIKE KINASE 1"/>
    <property type="match status" value="1"/>
</dbReference>
<dbReference type="Gene3D" id="3.30.200.20">
    <property type="entry name" value="Phosphorylase Kinase, domain 1"/>
    <property type="match status" value="1"/>
</dbReference>
<keyword evidence="1" id="KW-0547">Nucleotide-binding</keyword>
<dbReference type="GO" id="GO:0005524">
    <property type="term" value="F:ATP binding"/>
    <property type="evidence" value="ECO:0007669"/>
    <property type="project" value="UniProtKB-UniRule"/>
</dbReference>
<dbReference type="InterPro" id="IPR006029">
    <property type="entry name" value="Neurotrans-gated_channel_TM"/>
</dbReference>
<keyword evidence="2" id="KW-0472">Membrane</keyword>
<dbReference type="GO" id="GO:0006811">
    <property type="term" value="P:monoatomic ion transport"/>
    <property type="evidence" value="ECO:0007669"/>
    <property type="project" value="InterPro"/>
</dbReference>
<dbReference type="Gene3D" id="1.20.58.390">
    <property type="entry name" value="Neurotransmitter-gated ion-channel transmembrane domain"/>
    <property type="match status" value="1"/>
</dbReference>
<dbReference type="PANTHER" id="PTHR47096:SF1">
    <property type="entry name" value="MISSHAPEN LIKE KINASE 1"/>
    <property type="match status" value="1"/>
</dbReference>
<dbReference type="AlphaFoldDB" id="A0A9D3XUT7"/>